<gene>
    <name evidence="2" type="ORF">CAP_0833</name>
</gene>
<name>A0A017SVT4_9BACT</name>
<keyword evidence="1" id="KW-0812">Transmembrane</keyword>
<accession>A0A017SVT4</accession>
<keyword evidence="1" id="KW-1133">Transmembrane helix</keyword>
<dbReference type="AlphaFoldDB" id="A0A017SVT4"/>
<dbReference type="EMBL" id="ASRX01000111">
    <property type="protein sequence ID" value="EYF00426.1"/>
    <property type="molecule type" value="Genomic_DNA"/>
</dbReference>
<dbReference type="Proteomes" id="UP000019678">
    <property type="component" value="Unassembled WGS sequence"/>
</dbReference>
<proteinExistence type="predicted"/>
<dbReference type="RefSeq" id="WP_044251343.1">
    <property type="nucleotide sequence ID" value="NZ_ASRX01000111.1"/>
</dbReference>
<evidence type="ECO:0000313" key="3">
    <source>
        <dbReference type="Proteomes" id="UP000019678"/>
    </source>
</evidence>
<evidence type="ECO:0008006" key="4">
    <source>
        <dbReference type="Google" id="ProtNLM"/>
    </source>
</evidence>
<comment type="caution">
    <text evidence="2">The sequence shown here is derived from an EMBL/GenBank/DDBJ whole genome shotgun (WGS) entry which is preliminary data.</text>
</comment>
<evidence type="ECO:0000256" key="1">
    <source>
        <dbReference type="SAM" id="Phobius"/>
    </source>
</evidence>
<keyword evidence="3" id="KW-1185">Reference proteome</keyword>
<sequence>MSGREEPSGGRTMRRPGRKLAEWVTMGVSTAIVLAVAGFLVVQLVRERPPHVPVEITPLLDQVSQVQGQYILPVKVKNQGRKTLQAFKAQVTYQLPEGKQGQREITIDFLGEQAEQEVYLYFDAPPRDLQVQVKPESYILE</sequence>
<organism evidence="2 3">
    <name type="scientific">Chondromyces apiculatus DSM 436</name>
    <dbReference type="NCBI Taxonomy" id="1192034"/>
    <lineage>
        <taxon>Bacteria</taxon>
        <taxon>Pseudomonadati</taxon>
        <taxon>Myxococcota</taxon>
        <taxon>Polyangia</taxon>
        <taxon>Polyangiales</taxon>
        <taxon>Polyangiaceae</taxon>
        <taxon>Chondromyces</taxon>
    </lineage>
</organism>
<feature type="transmembrane region" description="Helical" evidence="1">
    <location>
        <begin position="20"/>
        <end position="42"/>
    </location>
</feature>
<reference evidence="2 3" key="1">
    <citation type="submission" date="2013-05" db="EMBL/GenBank/DDBJ databases">
        <title>Genome assembly of Chondromyces apiculatus DSM 436.</title>
        <authorList>
            <person name="Sharma G."/>
            <person name="Khatri I."/>
            <person name="Kaur C."/>
            <person name="Mayilraj S."/>
            <person name="Subramanian S."/>
        </authorList>
    </citation>
    <scope>NUCLEOTIDE SEQUENCE [LARGE SCALE GENOMIC DNA]</scope>
    <source>
        <strain evidence="2 3">DSM 436</strain>
    </source>
</reference>
<keyword evidence="1" id="KW-0472">Membrane</keyword>
<dbReference type="OrthoDB" id="5518451at2"/>
<evidence type="ECO:0000313" key="2">
    <source>
        <dbReference type="EMBL" id="EYF00426.1"/>
    </source>
</evidence>
<protein>
    <recommendedName>
        <fullName evidence="4">TIGR02588 family protein</fullName>
    </recommendedName>
</protein>
<dbReference type="STRING" id="1192034.CAP_0833"/>